<dbReference type="AlphaFoldDB" id="J9D867"/>
<comment type="subunit">
    <text evidence="4">Component of the T-complex protein 1 (TCP1) complex.</text>
</comment>
<dbReference type="InterPro" id="IPR027409">
    <property type="entry name" value="GroEL-like_apical_dom_sf"/>
</dbReference>
<keyword evidence="12" id="KW-1185">Reference proteome</keyword>
<dbReference type="PROSITE" id="PS00995">
    <property type="entry name" value="TCP1_3"/>
    <property type="match status" value="1"/>
</dbReference>
<gene>
    <name evidence="11" type="ORF">EDEG_00187</name>
</gene>
<reference evidence="11 12" key="1">
    <citation type="submission" date="2011-08" db="EMBL/GenBank/DDBJ databases">
        <authorList>
            <person name="Liu Z.J."/>
            <person name="Shi F.L."/>
            <person name="Lu J.Q."/>
            <person name="Li M."/>
            <person name="Wang Z.L."/>
        </authorList>
    </citation>
    <scope>NUCLEOTIDE SEQUENCE [LARGE SCALE GENOMIC DNA]</scope>
    <source>
        <strain evidence="11 12">USNM 41457</strain>
    </source>
</reference>
<evidence type="ECO:0000256" key="6">
    <source>
        <dbReference type="ARBA" id="ARBA00022741"/>
    </source>
</evidence>
<evidence type="ECO:0000256" key="8">
    <source>
        <dbReference type="ARBA" id="ARBA00023186"/>
    </source>
</evidence>
<evidence type="ECO:0000256" key="4">
    <source>
        <dbReference type="ARBA" id="ARBA00011381"/>
    </source>
</evidence>
<dbReference type="InterPro" id="IPR027413">
    <property type="entry name" value="GROEL-like_equatorial_sf"/>
</dbReference>
<dbReference type="GO" id="GO:0005832">
    <property type="term" value="C:chaperonin-containing T-complex"/>
    <property type="evidence" value="ECO:0007669"/>
    <property type="project" value="EnsemblFungi"/>
</dbReference>
<name>J9D867_EDHAE</name>
<dbReference type="FunFam" id="3.50.7.10:FF:000006">
    <property type="entry name" value="T-complex protein 1 subunit eta"/>
    <property type="match status" value="1"/>
</dbReference>
<dbReference type="GO" id="GO:0016887">
    <property type="term" value="F:ATP hydrolysis activity"/>
    <property type="evidence" value="ECO:0007669"/>
    <property type="project" value="InterPro"/>
</dbReference>
<dbReference type="GO" id="GO:0005524">
    <property type="term" value="F:ATP binding"/>
    <property type="evidence" value="ECO:0007669"/>
    <property type="project" value="UniProtKB-KW"/>
</dbReference>
<evidence type="ECO:0000256" key="10">
    <source>
        <dbReference type="RuleBase" id="RU004187"/>
    </source>
</evidence>
<dbReference type="GO" id="GO:0051082">
    <property type="term" value="F:unfolded protein binding"/>
    <property type="evidence" value="ECO:0007669"/>
    <property type="project" value="EnsemblFungi"/>
</dbReference>
<dbReference type="InterPro" id="IPR017998">
    <property type="entry name" value="Chaperone_TCP-1"/>
</dbReference>
<sequence length="511" mass="57191">MQIEEQIDNRQGKPQIFSNIQVLEELSSILETSLGPLGMDKFLISSKSQITTNDGATIVKNLGLEHPIAKLIQSVSVGQDEEAGDGTTSIILLTVEILKSLKDLLKRNDVTEIIDICDEILLKVLEILEENSLTFDESDRQEMLLEIAKTPLTSKILKNNKEYFATLVVKALQNNTELAIRPIKGGSFLDSFLFKGVIFEKCFTYAGYEQQPKKIDNAKILLTNVELEWKSERENAEVKLKSVEQYQKAVDAEWKIIRDKLDFARKCGANVVFSSSAIGDYATQYFAKYGIFCAGRVSDETIKNVIDFCGGRQLSSLNIDNMPQNKSFLARADFFEERQMGNLRYNFVASEKGSTIVLRGPGEDVLKEMERSMHDSITVVKKNMSADTALVTGGGSVEMLIGYSLKKHMKELQGKKIFVYQAVSDAFENFVAILAKNFGLDFLTILVNMREKIASGEKHFGIARNDDAIADMRLEGVFEPLNVKKNVFIGAFNAVKSILSIDSTVFLQNKR</sequence>
<dbReference type="PANTHER" id="PTHR11353">
    <property type="entry name" value="CHAPERONIN"/>
    <property type="match status" value="1"/>
</dbReference>
<dbReference type="Proteomes" id="UP000003163">
    <property type="component" value="Unassembled WGS sequence"/>
</dbReference>
<dbReference type="OrthoDB" id="10248520at2759"/>
<accession>J9D867</accession>
<dbReference type="InterPro" id="IPR027410">
    <property type="entry name" value="TCP-1-like_intermed_sf"/>
</dbReference>
<dbReference type="Pfam" id="PF00118">
    <property type="entry name" value="Cpn60_TCP1"/>
    <property type="match status" value="1"/>
</dbReference>
<evidence type="ECO:0000256" key="5">
    <source>
        <dbReference type="ARBA" id="ARBA00022490"/>
    </source>
</evidence>
<comment type="subcellular location">
    <subcellularLocation>
        <location evidence="2">Cytoplasm</location>
    </subcellularLocation>
</comment>
<dbReference type="SUPFAM" id="SSF48592">
    <property type="entry name" value="GroEL equatorial domain-like"/>
    <property type="match status" value="1"/>
</dbReference>
<evidence type="ECO:0000256" key="9">
    <source>
        <dbReference type="ARBA" id="ARBA00032221"/>
    </source>
</evidence>
<dbReference type="OMA" id="HRKGNTW"/>
<dbReference type="VEuPathDB" id="MicrosporidiaDB:EDEG_00187"/>
<keyword evidence="8 10" id="KW-0143">Chaperone</keyword>
<dbReference type="SUPFAM" id="SSF52029">
    <property type="entry name" value="GroEL apical domain-like"/>
    <property type="match status" value="1"/>
</dbReference>
<keyword evidence="6 10" id="KW-0547">Nucleotide-binding</keyword>
<dbReference type="InParanoid" id="J9D867"/>
<evidence type="ECO:0000313" key="12">
    <source>
        <dbReference type="Proteomes" id="UP000003163"/>
    </source>
</evidence>
<protein>
    <recommendedName>
        <fullName evidence="9">CCT-eta</fullName>
    </recommendedName>
</protein>
<dbReference type="HOGENOM" id="CLU_008891_7_1_1"/>
<keyword evidence="5" id="KW-0963">Cytoplasm</keyword>
<dbReference type="STRING" id="1003232.J9D867"/>
<dbReference type="Gene3D" id="3.50.7.10">
    <property type="entry name" value="GroEL"/>
    <property type="match status" value="1"/>
</dbReference>
<reference evidence="12" key="2">
    <citation type="submission" date="2015-07" db="EMBL/GenBank/DDBJ databases">
        <title>Contrasting host-pathogen interactions and genome evolution in two generalist and specialist microsporidian pathogens of mosquitoes.</title>
        <authorList>
            <consortium name="The Broad Institute Genomics Platform"/>
            <consortium name="The Broad Institute Genome Sequencing Center for Infectious Disease"/>
            <person name="Cuomo C.A."/>
            <person name="Sanscrainte N.D."/>
            <person name="Goldberg J.M."/>
            <person name="Heiman D."/>
            <person name="Young S."/>
            <person name="Zeng Q."/>
            <person name="Becnel J.J."/>
            <person name="Birren B.W."/>
        </authorList>
    </citation>
    <scope>NUCLEOTIDE SEQUENCE [LARGE SCALE GENOMIC DNA]</scope>
    <source>
        <strain evidence="12">USNM 41457</strain>
    </source>
</reference>
<evidence type="ECO:0000256" key="3">
    <source>
        <dbReference type="ARBA" id="ARBA00008020"/>
    </source>
</evidence>
<evidence type="ECO:0000313" key="11">
    <source>
        <dbReference type="EMBL" id="EJW03699.1"/>
    </source>
</evidence>
<dbReference type="EMBL" id="AFBI03000002">
    <property type="protein sequence ID" value="EJW03699.1"/>
    <property type="molecule type" value="Genomic_DNA"/>
</dbReference>
<evidence type="ECO:0000256" key="1">
    <source>
        <dbReference type="ARBA" id="ARBA00002912"/>
    </source>
</evidence>
<dbReference type="InterPro" id="IPR002423">
    <property type="entry name" value="Cpn60/GroEL/TCP-1"/>
</dbReference>
<dbReference type="GO" id="GO:0140662">
    <property type="term" value="F:ATP-dependent protein folding chaperone"/>
    <property type="evidence" value="ECO:0007669"/>
    <property type="project" value="InterPro"/>
</dbReference>
<comment type="caution">
    <text evidence="11">The sequence shown here is derived from an EMBL/GenBank/DDBJ whole genome shotgun (WGS) entry which is preliminary data.</text>
</comment>
<dbReference type="Gene3D" id="3.30.260.10">
    <property type="entry name" value="TCP-1-like chaperonin intermediate domain"/>
    <property type="match status" value="1"/>
</dbReference>
<proteinExistence type="inferred from homology"/>
<dbReference type="PROSITE" id="PS00750">
    <property type="entry name" value="TCP1_1"/>
    <property type="match status" value="1"/>
</dbReference>
<comment type="function">
    <text evidence="1">Molecular chaperone; assists the folding of proteins upon ATP hydrolysis.</text>
</comment>
<dbReference type="InterPro" id="IPR002194">
    <property type="entry name" value="Chaperonin_TCP-1_CS"/>
</dbReference>
<evidence type="ECO:0000256" key="7">
    <source>
        <dbReference type="ARBA" id="ARBA00022840"/>
    </source>
</evidence>
<organism evidence="11 12">
    <name type="scientific">Edhazardia aedis (strain USNM 41457)</name>
    <name type="common">Microsporidian parasite</name>
    <dbReference type="NCBI Taxonomy" id="1003232"/>
    <lineage>
        <taxon>Eukaryota</taxon>
        <taxon>Fungi</taxon>
        <taxon>Fungi incertae sedis</taxon>
        <taxon>Microsporidia</taxon>
        <taxon>Edhazardia</taxon>
    </lineage>
</organism>
<dbReference type="Gene3D" id="1.10.560.10">
    <property type="entry name" value="GroEL-like equatorial domain"/>
    <property type="match status" value="1"/>
</dbReference>
<comment type="similarity">
    <text evidence="3 10">Belongs to the TCP-1 chaperonin family.</text>
</comment>
<evidence type="ECO:0000256" key="2">
    <source>
        <dbReference type="ARBA" id="ARBA00004496"/>
    </source>
</evidence>
<keyword evidence="7 10" id="KW-0067">ATP-binding</keyword>
<dbReference type="PRINTS" id="PR00304">
    <property type="entry name" value="TCOMPLEXTCP1"/>
</dbReference>
<dbReference type="FunCoup" id="J9D867">
    <property type="interactions" value="319"/>
</dbReference>
<dbReference type="SUPFAM" id="SSF54849">
    <property type="entry name" value="GroEL-intermediate domain like"/>
    <property type="match status" value="1"/>
</dbReference>